<dbReference type="Proteomes" id="UP001168972">
    <property type="component" value="Unassembled WGS sequence"/>
</dbReference>
<organism evidence="1 2">
    <name type="scientific">Microctonus hyperodae</name>
    <name type="common">Parasitoid wasp</name>
    <dbReference type="NCBI Taxonomy" id="165561"/>
    <lineage>
        <taxon>Eukaryota</taxon>
        <taxon>Metazoa</taxon>
        <taxon>Ecdysozoa</taxon>
        <taxon>Arthropoda</taxon>
        <taxon>Hexapoda</taxon>
        <taxon>Insecta</taxon>
        <taxon>Pterygota</taxon>
        <taxon>Neoptera</taxon>
        <taxon>Endopterygota</taxon>
        <taxon>Hymenoptera</taxon>
        <taxon>Apocrita</taxon>
        <taxon>Ichneumonoidea</taxon>
        <taxon>Braconidae</taxon>
        <taxon>Euphorinae</taxon>
        <taxon>Microctonus</taxon>
    </lineage>
</organism>
<accession>A0AA39KZN0</accession>
<keyword evidence="2" id="KW-1185">Reference proteome</keyword>
<evidence type="ECO:0000313" key="1">
    <source>
        <dbReference type="EMBL" id="KAK0179828.1"/>
    </source>
</evidence>
<reference evidence="1" key="1">
    <citation type="journal article" date="2023" name="bioRxiv">
        <title>Scaffold-level genome assemblies of two parasitoid biocontrol wasps reveal the parthenogenesis mechanism and an associated novel virus.</title>
        <authorList>
            <person name="Inwood S."/>
            <person name="Skelly J."/>
            <person name="Guhlin J."/>
            <person name="Harrop T."/>
            <person name="Goldson S."/>
            <person name="Dearden P."/>
        </authorList>
    </citation>
    <scope>NUCLEOTIDE SEQUENCE</scope>
    <source>
        <strain evidence="1">Lincoln</strain>
        <tissue evidence="1">Whole body</tissue>
    </source>
</reference>
<dbReference type="AlphaFoldDB" id="A0AA39KZN0"/>
<protein>
    <submittedName>
        <fullName evidence="1">Uncharacterized protein</fullName>
    </submittedName>
</protein>
<name>A0AA39KZN0_MICHY</name>
<reference evidence="1" key="2">
    <citation type="submission" date="2023-03" db="EMBL/GenBank/DDBJ databases">
        <authorList>
            <person name="Inwood S.N."/>
            <person name="Skelly J.G."/>
            <person name="Guhlin J."/>
            <person name="Harrop T.W.R."/>
            <person name="Goldson S.G."/>
            <person name="Dearden P.K."/>
        </authorList>
    </citation>
    <scope>NUCLEOTIDE SEQUENCE</scope>
    <source>
        <strain evidence="1">Lincoln</strain>
        <tissue evidence="1">Whole body</tissue>
    </source>
</reference>
<dbReference type="EMBL" id="JAQQBR010000003">
    <property type="protein sequence ID" value="KAK0179828.1"/>
    <property type="molecule type" value="Genomic_DNA"/>
</dbReference>
<evidence type="ECO:0000313" key="2">
    <source>
        <dbReference type="Proteomes" id="UP001168972"/>
    </source>
</evidence>
<proteinExistence type="predicted"/>
<gene>
    <name evidence="1" type="ORF">PV327_005540</name>
</gene>
<sequence length="85" mass="9417">MESAFCEREQIAGFRLVDWPSDTRADEACQPFMKLLRLGKSICVGGSGDDGGVEPMLKLRLPLSKEGSSNPLRPLYMRVAFQRGV</sequence>
<comment type="caution">
    <text evidence="1">The sequence shown here is derived from an EMBL/GenBank/DDBJ whole genome shotgun (WGS) entry which is preliminary data.</text>
</comment>